<feature type="region of interest" description="Disordered" evidence="7">
    <location>
        <begin position="1"/>
        <end position="28"/>
    </location>
</feature>
<keyword evidence="3" id="KW-0677">Repeat</keyword>
<dbReference type="SUPFAM" id="SSF50978">
    <property type="entry name" value="WD40 repeat-like"/>
    <property type="match status" value="1"/>
</dbReference>
<sequence>MDDSEKNSDEDAMEVEDSVSDAKKTTKSKKPKEKINRIELIKCCTFQVYVPGVSRALKSGEEWEYDPEAYRIFHKFESDWPCLSFDIINSVDKDDSSMTLSLIAGSQADSRNIRNNQLYVMKLVGITPIVEELDDSDDDYDENRRSPVMHCVSIRHHGEVNRIKATNLGQSTVCAVWNSFNKVQLWNATNALNCINNLDSDAKILRKSLDEKPLMSFESSIDGYGISWSSLKTGRLASGDKHGKIFIWTMAEGGTWTVDQRPLVGHKGSIEDLMWSPTEEPLLASCSVDSTIKLWDIRVARKEACVCTVSNAHASDVNVLSWNKYEPLLLTGGDDAVLNIWSLKTIQYNEAVARFKHHKQPITSVEWSPHDSTTMVASSEDDQITIWDLSVEQDESENLKGVPPQLLFIHMGQNEIKEVHWHNRYKGLLVTTAVTGFDVFQPCNIA</sequence>
<evidence type="ECO:0000313" key="10">
    <source>
        <dbReference type="Proteomes" id="UP000038040"/>
    </source>
</evidence>
<reference evidence="12" key="1">
    <citation type="submission" date="2016-04" db="UniProtKB">
        <authorList>
            <consortium name="WormBaseParasite"/>
        </authorList>
    </citation>
    <scope>IDENTIFICATION</scope>
</reference>
<dbReference type="InterPro" id="IPR051972">
    <property type="entry name" value="Glutamate-rich_WD_repeat"/>
</dbReference>
<evidence type="ECO:0000256" key="7">
    <source>
        <dbReference type="SAM" id="MobiDB-lite"/>
    </source>
</evidence>
<evidence type="ECO:0000256" key="6">
    <source>
        <dbReference type="PROSITE-ProRule" id="PRU00221"/>
    </source>
</evidence>
<accession>A0A158Q3T6</accession>
<dbReference type="PROSITE" id="PS50294">
    <property type="entry name" value="WD_REPEATS_REGION"/>
    <property type="match status" value="3"/>
</dbReference>
<keyword evidence="11" id="KW-1185">Reference proteome</keyword>
<comment type="subcellular location">
    <subcellularLocation>
        <location evidence="1">Nucleus</location>
    </subcellularLocation>
</comment>
<evidence type="ECO:0000313" key="9">
    <source>
        <dbReference type="EMBL" id="VDN57322.1"/>
    </source>
</evidence>
<reference evidence="9 11" key="2">
    <citation type="submission" date="2018-11" db="EMBL/GenBank/DDBJ databases">
        <authorList>
            <consortium name="Pathogen Informatics"/>
        </authorList>
    </citation>
    <scope>NUCLEOTIDE SEQUENCE [LARGE SCALE GENOMIC DNA]</scope>
</reference>
<feature type="compositionally biased region" description="Acidic residues" evidence="7">
    <location>
        <begin position="10"/>
        <end position="19"/>
    </location>
</feature>
<evidence type="ECO:0000256" key="3">
    <source>
        <dbReference type="ARBA" id="ARBA00022737"/>
    </source>
</evidence>
<dbReference type="GO" id="GO:0042254">
    <property type="term" value="P:ribosome biogenesis"/>
    <property type="evidence" value="ECO:0007669"/>
    <property type="project" value="TreeGrafter"/>
</dbReference>
<gene>
    <name evidence="9" type="ORF">DME_LOCUS7295</name>
</gene>
<evidence type="ECO:0000313" key="11">
    <source>
        <dbReference type="Proteomes" id="UP000274756"/>
    </source>
</evidence>
<protein>
    <recommendedName>
        <fullName evidence="5">Glutamate-rich WD repeat-containing protein 1</fullName>
    </recommendedName>
</protein>
<dbReference type="EMBL" id="UYYG01001159">
    <property type="protein sequence ID" value="VDN57322.1"/>
    <property type="molecule type" value="Genomic_DNA"/>
</dbReference>
<evidence type="ECO:0000256" key="5">
    <source>
        <dbReference type="ARBA" id="ARBA00040876"/>
    </source>
</evidence>
<dbReference type="InterPro" id="IPR015943">
    <property type="entry name" value="WD40/YVTN_repeat-like_dom_sf"/>
</dbReference>
<proteinExistence type="predicted"/>
<dbReference type="AlphaFoldDB" id="A0A158Q3T6"/>
<dbReference type="WBParaSite" id="DME_0000313601-mRNA-1">
    <property type="protein sequence ID" value="DME_0000313601-mRNA-1"/>
    <property type="gene ID" value="DME_0000313601"/>
</dbReference>
<dbReference type="Gene3D" id="2.130.10.10">
    <property type="entry name" value="YVTN repeat-like/Quinoprotein amine dehydrogenase"/>
    <property type="match status" value="1"/>
</dbReference>
<dbReference type="SMART" id="SM00320">
    <property type="entry name" value="WD40"/>
    <property type="match status" value="4"/>
</dbReference>
<dbReference type="InterPro" id="IPR022052">
    <property type="entry name" value="Histone-bd_RBBP4-like_N"/>
</dbReference>
<dbReference type="OrthoDB" id="2161379at2759"/>
<evidence type="ECO:0000256" key="4">
    <source>
        <dbReference type="ARBA" id="ARBA00023242"/>
    </source>
</evidence>
<dbReference type="InterPro" id="IPR020472">
    <property type="entry name" value="WD40_PAC1"/>
</dbReference>
<keyword evidence="4" id="KW-0539">Nucleus</keyword>
<name>A0A158Q3T6_DRAME</name>
<feature type="repeat" description="WD" evidence="6">
    <location>
        <begin position="310"/>
        <end position="351"/>
    </location>
</feature>
<evidence type="ECO:0000313" key="12">
    <source>
        <dbReference type="WBParaSite" id="DME_0000313601-mRNA-1"/>
    </source>
</evidence>
<dbReference type="GO" id="GO:0005730">
    <property type="term" value="C:nucleolus"/>
    <property type="evidence" value="ECO:0007669"/>
    <property type="project" value="TreeGrafter"/>
</dbReference>
<evidence type="ECO:0000256" key="1">
    <source>
        <dbReference type="ARBA" id="ARBA00004123"/>
    </source>
</evidence>
<dbReference type="STRING" id="318479.A0A158Q3T6"/>
<feature type="repeat" description="WD" evidence="6">
    <location>
        <begin position="355"/>
        <end position="397"/>
    </location>
</feature>
<organism evidence="10 12">
    <name type="scientific">Dracunculus medinensis</name>
    <name type="common">Guinea worm</name>
    <dbReference type="NCBI Taxonomy" id="318479"/>
    <lineage>
        <taxon>Eukaryota</taxon>
        <taxon>Metazoa</taxon>
        <taxon>Ecdysozoa</taxon>
        <taxon>Nematoda</taxon>
        <taxon>Chromadorea</taxon>
        <taxon>Rhabditida</taxon>
        <taxon>Spirurina</taxon>
        <taxon>Dracunculoidea</taxon>
        <taxon>Dracunculidae</taxon>
        <taxon>Dracunculus</taxon>
    </lineage>
</organism>
<feature type="repeat" description="WD" evidence="6">
    <location>
        <begin position="263"/>
        <end position="298"/>
    </location>
</feature>
<evidence type="ECO:0000259" key="8">
    <source>
        <dbReference type="Pfam" id="PF12265"/>
    </source>
</evidence>
<dbReference type="Pfam" id="PF00400">
    <property type="entry name" value="WD40"/>
    <property type="match status" value="3"/>
</dbReference>
<dbReference type="PANTHER" id="PTHR45903:SF1">
    <property type="entry name" value="GLUTAMATE-RICH WD REPEAT-CONTAINING PROTEIN 1"/>
    <property type="match status" value="1"/>
</dbReference>
<dbReference type="PANTHER" id="PTHR45903">
    <property type="entry name" value="GLUTAMATE-RICH WD REPEAT-CONTAINING PROTEIN 1"/>
    <property type="match status" value="1"/>
</dbReference>
<dbReference type="InterPro" id="IPR036322">
    <property type="entry name" value="WD40_repeat_dom_sf"/>
</dbReference>
<dbReference type="PROSITE" id="PS50082">
    <property type="entry name" value="WD_REPEATS_2"/>
    <property type="match status" value="3"/>
</dbReference>
<dbReference type="Pfam" id="PF12265">
    <property type="entry name" value="CAF1C_H4-bd"/>
    <property type="match status" value="1"/>
</dbReference>
<dbReference type="InterPro" id="IPR001680">
    <property type="entry name" value="WD40_rpt"/>
</dbReference>
<feature type="domain" description="Histone-binding protein RBBP4-like N-terminal" evidence="8">
    <location>
        <begin position="61"/>
        <end position="123"/>
    </location>
</feature>
<keyword evidence="2 6" id="KW-0853">WD repeat</keyword>
<evidence type="ECO:0000256" key="2">
    <source>
        <dbReference type="ARBA" id="ARBA00022574"/>
    </source>
</evidence>
<dbReference type="PROSITE" id="PS00678">
    <property type="entry name" value="WD_REPEATS_1"/>
    <property type="match status" value="2"/>
</dbReference>
<dbReference type="InterPro" id="IPR019775">
    <property type="entry name" value="WD40_repeat_CS"/>
</dbReference>
<dbReference type="PRINTS" id="PR00320">
    <property type="entry name" value="GPROTEINBRPT"/>
</dbReference>
<dbReference type="Proteomes" id="UP000038040">
    <property type="component" value="Unplaced"/>
</dbReference>
<dbReference type="Proteomes" id="UP000274756">
    <property type="component" value="Unassembled WGS sequence"/>
</dbReference>